<dbReference type="RefSeq" id="XP_007767619.1">
    <property type="nucleotide sequence ID" value="XM_007769429.1"/>
</dbReference>
<dbReference type="Gene3D" id="3.40.630.30">
    <property type="match status" value="1"/>
</dbReference>
<protein>
    <recommendedName>
        <fullName evidence="1">N-acetyltransferase domain-containing protein</fullName>
    </recommendedName>
</protein>
<dbReference type="InterPro" id="IPR000182">
    <property type="entry name" value="GNAT_dom"/>
</dbReference>
<name>A0A5M3MRF6_CONPW</name>
<sequence length="225" mass="25525">MVNYSVERVDRLTDEEIEATVDAAVAAIKHSNSALVMMGTRDEDRRRYCRAVIRACLADGDLLFAREDGSRRVVGMAVWFPPGRKMKSSENMKAEFDSFVAKLPPAPKMWWEDPKQIYSKATGPFLAEHLAPYGVVDSWYCTCLVVHPDFQRNGIGSSLIEAYIEKLYTDDRAKDYPQVALCTDTDRNIEFYKRLGFELKSSTTIPTPLDGVFYPVHCMSRCMSP</sequence>
<dbReference type="CDD" id="cd04301">
    <property type="entry name" value="NAT_SF"/>
    <property type="match status" value="1"/>
</dbReference>
<gene>
    <name evidence="2" type="ORF">CONPUDRAFT_136530</name>
</gene>
<dbReference type="AlphaFoldDB" id="A0A5M3MRF6"/>
<dbReference type="GO" id="GO:0016747">
    <property type="term" value="F:acyltransferase activity, transferring groups other than amino-acyl groups"/>
    <property type="evidence" value="ECO:0007669"/>
    <property type="project" value="InterPro"/>
</dbReference>
<comment type="caution">
    <text evidence="2">The sequence shown here is derived from an EMBL/GenBank/DDBJ whole genome shotgun (WGS) entry which is preliminary data.</text>
</comment>
<dbReference type="Proteomes" id="UP000053558">
    <property type="component" value="Unassembled WGS sequence"/>
</dbReference>
<dbReference type="OrthoDB" id="61113at2759"/>
<dbReference type="InterPro" id="IPR016181">
    <property type="entry name" value="Acyl_CoA_acyltransferase"/>
</dbReference>
<dbReference type="OMA" id="PMEPEHK"/>
<proteinExistence type="predicted"/>
<evidence type="ECO:0000259" key="1">
    <source>
        <dbReference type="PROSITE" id="PS51186"/>
    </source>
</evidence>
<dbReference type="PANTHER" id="PTHR42791">
    <property type="entry name" value="GNAT FAMILY ACETYLTRANSFERASE"/>
    <property type="match status" value="1"/>
</dbReference>
<evidence type="ECO:0000313" key="2">
    <source>
        <dbReference type="EMBL" id="EIW81732.1"/>
    </source>
</evidence>
<feature type="domain" description="N-acetyltransferase" evidence="1">
    <location>
        <begin position="81"/>
        <end position="219"/>
    </location>
</feature>
<dbReference type="InterPro" id="IPR052523">
    <property type="entry name" value="Trichothecene_AcTrans"/>
</dbReference>
<dbReference type="EMBL" id="JH711577">
    <property type="protein sequence ID" value="EIW81732.1"/>
    <property type="molecule type" value="Genomic_DNA"/>
</dbReference>
<dbReference type="KEGG" id="cput:CONPUDRAFT_136530"/>
<dbReference type="PANTHER" id="PTHR42791:SF1">
    <property type="entry name" value="N-ACETYLTRANSFERASE DOMAIN-CONTAINING PROTEIN"/>
    <property type="match status" value="1"/>
</dbReference>
<dbReference type="PROSITE" id="PS51186">
    <property type="entry name" value="GNAT"/>
    <property type="match status" value="1"/>
</dbReference>
<dbReference type="Pfam" id="PF13508">
    <property type="entry name" value="Acetyltransf_7"/>
    <property type="match status" value="1"/>
</dbReference>
<dbReference type="SUPFAM" id="SSF55729">
    <property type="entry name" value="Acyl-CoA N-acyltransferases (Nat)"/>
    <property type="match status" value="1"/>
</dbReference>
<evidence type="ECO:0000313" key="3">
    <source>
        <dbReference type="Proteomes" id="UP000053558"/>
    </source>
</evidence>
<reference evidence="3" key="1">
    <citation type="journal article" date="2012" name="Science">
        <title>The Paleozoic origin of enzymatic lignin decomposition reconstructed from 31 fungal genomes.</title>
        <authorList>
            <person name="Floudas D."/>
            <person name="Binder M."/>
            <person name="Riley R."/>
            <person name="Barry K."/>
            <person name="Blanchette R.A."/>
            <person name="Henrissat B."/>
            <person name="Martinez A.T."/>
            <person name="Otillar R."/>
            <person name="Spatafora J.W."/>
            <person name="Yadav J.S."/>
            <person name="Aerts A."/>
            <person name="Benoit I."/>
            <person name="Boyd A."/>
            <person name="Carlson A."/>
            <person name="Copeland A."/>
            <person name="Coutinho P.M."/>
            <person name="de Vries R.P."/>
            <person name="Ferreira P."/>
            <person name="Findley K."/>
            <person name="Foster B."/>
            <person name="Gaskell J."/>
            <person name="Glotzer D."/>
            <person name="Gorecki P."/>
            <person name="Heitman J."/>
            <person name="Hesse C."/>
            <person name="Hori C."/>
            <person name="Igarashi K."/>
            <person name="Jurgens J.A."/>
            <person name="Kallen N."/>
            <person name="Kersten P."/>
            <person name="Kohler A."/>
            <person name="Kuees U."/>
            <person name="Kumar T.K.A."/>
            <person name="Kuo A."/>
            <person name="LaButti K."/>
            <person name="Larrondo L.F."/>
            <person name="Lindquist E."/>
            <person name="Ling A."/>
            <person name="Lombard V."/>
            <person name="Lucas S."/>
            <person name="Lundell T."/>
            <person name="Martin R."/>
            <person name="McLaughlin D.J."/>
            <person name="Morgenstern I."/>
            <person name="Morin E."/>
            <person name="Murat C."/>
            <person name="Nagy L.G."/>
            <person name="Nolan M."/>
            <person name="Ohm R.A."/>
            <person name="Patyshakuliyeva A."/>
            <person name="Rokas A."/>
            <person name="Ruiz-Duenas F.J."/>
            <person name="Sabat G."/>
            <person name="Salamov A."/>
            <person name="Samejima M."/>
            <person name="Schmutz J."/>
            <person name="Slot J.C."/>
            <person name="St John F."/>
            <person name="Stenlid J."/>
            <person name="Sun H."/>
            <person name="Sun S."/>
            <person name="Syed K."/>
            <person name="Tsang A."/>
            <person name="Wiebenga A."/>
            <person name="Young D."/>
            <person name="Pisabarro A."/>
            <person name="Eastwood D.C."/>
            <person name="Martin F."/>
            <person name="Cullen D."/>
            <person name="Grigoriev I.V."/>
            <person name="Hibbett D.S."/>
        </authorList>
    </citation>
    <scope>NUCLEOTIDE SEQUENCE [LARGE SCALE GENOMIC DNA]</scope>
    <source>
        <strain evidence="3">RWD-64-598 SS2</strain>
    </source>
</reference>
<keyword evidence="3" id="KW-1185">Reference proteome</keyword>
<dbReference type="GeneID" id="19200918"/>
<accession>A0A5M3MRF6</accession>
<organism evidence="2 3">
    <name type="scientific">Coniophora puteana (strain RWD-64-598)</name>
    <name type="common">Brown rot fungus</name>
    <dbReference type="NCBI Taxonomy" id="741705"/>
    <lineage>
        <taxon>Eukaryota</taxon>
        <taxon>Fungi</taxon>
        <taxon>Dikarya</taxon>
        <taxon>Basidiomycota</taxon>
        <taxon>Agaricomycotina</taxon>
        <taxon>Agaricomycetes</taxon>
        <taxon>Agaricomycetidae</taxon>
        <taxon>Boletales</taxon>
        <taxon>Coniophorineae</taxon>
        <taxon>Coniophoraceae</taxon>
        <taxon>Coniophora</taxon>
    </lineage>
</organism>